<proteinExistence type="predicted"/>
<comment type="caution">
    <text evidence="1">The sequence shown here is derived from an EMBL/GenBank/DDBJ whole genome shotgun (WGS) entry which is preliminary data.</text>
</comment>
<dbReference type="EMBL" id="VDEP01000408">
    <property type="protein sequence ID" value="KAA1087988.1"/>
    <property type="molecule type" value="Genomic_DNA"/>
</dbReference>
<evidence type="ECO:0000313" key="1">
    <source>
        <dbReference type="EMBL" id="KAA1087988.1"/>
    </source>
</evidence>
<organism evidence="1 2">
    <name type="scientific">Puccinia graminis f. sp. tritici</name>
    <dbReference type="NCBI Taxonomy" id="56615"/>
    <lineage>
        <taxon>Eukaryota</taxon>
        <taxon>Fungi</taxon>
        <taxon>Dikarya</taxon>
        <taxon>Basidiomycota</taxon>
        <taxon>Pucciniomycotina</taxon>
        <taxon>Pucciniomycetes</taxon>
        <taxon>Pucciniales</taxon>
        <taxon>Pucciniaceae</taxon>
        <taxon>Puccinia</taxon>
    </lineage>
</organism>
<dbReference type="Proteomes" id="UP000325313">
    <property type="component" value="Unassembled WGS sequence"/>
</dbReference>
<reference evidence="1 2" key="1">
    <citation type="submission" date="2019-05" db="EMBL/GenBank/DDBJ databases">
        <title>Emergence of the Ug99 lineage of the wheat stem rust pathogen through somatic hybridization.</title>
        <authorList>
            <person name="Li F."/>
            <person name="Upadhyaya N.M."/>
            <person name="Sperschneider J."/>
            <person name="Matny O."/>
            <person name="Nguyen-Phuc H."/>
            <person name="Mago R."/>
            <person name="Raley C."/>
            <person name="Miller M.E."/>
            <person name="Silverstein K.A.T."/>
            <person name="Henningsen E."/>
            <person name="Hirsch C.D."/>
            <person name="Visser B."/>
            <person name="Pretorius Z.A."/>
            <person name="Steffenson B.J."/>
            <person name="Schwessinger B."/>
            <person name="Dodds P.N."/>
            <person name="Figueroa M."/>
        </authorList>
    </citation>
    <scope>NUCLEOTIDE SEQUENCE [LARGE SCALE GENOMIC DNA]</scope>
    <source>
        <strain evidence="1 2">Ug99</strain>
    </source>
</reference>
<accession>A0A5B0NJ83</accession>
<gene>
    <name evidence="1" type="ORF">PGTUg99_014995</name>
</gene>
<dbReference type="AlphaFoldDB" id="A0A5B0NJ83"/>
<sequence>MFKPSSKSFIHSLLLLRILLIIFRTFPKFCVLLRNKSTYCKQQEHRDNLQ</sequence>
<name>A0A5B0NJ83_PUCGR</name>
<protein>
    <submittedName>
        <fullName evidence="1">Uncharacterized protein</fullName>
    </submittedName>
</protein>
<evidence type="ECO:0000313" key="2">
    <source>
        <dbReference type="Proteomes" id="UP000325313"/>
    </source>
</evidence>